<protein>
    <submittedName>
        <fullName evidence="3">Uncharacterized protein</fullName>
    </submittedName>
</protein>
<dbReference type="AlphaFoldDB" id="A0A914E8G5"/>
<feature type="transmembrane region" description="Helical" evidence="1">
    <location>
        <begin position="57"/>
        <end position="77"/>
    </location>
</feature>
<keyword evidence="1" id="KW-0812">Transmembrane</keyword>
<organism evidence="2 3">
    <name type="scientific">Acrobeloides nanus</name>
    <dbReference type="NCBI Taxonomy" id="290746"/>
    <lineage>
        <taxon>Eukaryota</taxon>
        <taxon>Metazoa</taxon>
        <taxon>Ecdysozoa</taxon>
        <taxon>Nematoda</taxon>
        <taxon>Chromadorea</taxon>
        <taxon>Rhabditida</taxon>
        <taxon>Tylenchina</taxon>
        <taxon>Cephalobomorpha</taxon>
        <taxon>Cephaloboidea</taxon>
        <taxon>Cephalobidae</taxon>
        <taxon>Acrobeloides</taxon>
    </lineage>
</organism>
<feature type="transmembrane region" description="Helical" evidence="1">
    <location>
        <begin position="89"/>
        <end position="110"/>
    </location>
</feature>
<evidence type="ECO:0000256" key="1">
    <source>
        <dbReference type="SAM" id="Phobius"/>
    </source>
</evidence>
<evidence type="ECO:0000313" key="2">
    <source>
        <dbReference type="Proteomes" id="UP000887540"/>
    </source>
</evidence>
<proteinExistence type="predicted"/>
<evidence type="ECO:0000313" key="3">
    <source>
        <dbReference type="WBParaSite" id="ACRNAN_scaffold641.g20815.t1"/>
    </source>
</evidence>
<name>A0A914E8G5_9BILA</name>
<keyword evidence="2" id="KW-1185">Reference proteome</keyword>
<feature type="transmembrane region" description="Helical" evidence="1">
    <location>
        <begin position="6"/>
        <end position="28"/>
    </location>
</feature>
<feature type="transmembrane region" description="Helical" evidence="1">
    <location>
        <begin position="201"/>
        <end position="221"/>
    </location>
</feature>
<reference evidence="3" key="1">
    <citation type="submission" date="2022-11" db="UniProtKB">
        <authorList>
            <consortium name="WormBaseParasite"/>
        </authorList>
    </citation>
    <scope>IDENTIFICATION</scope>
</reference>
<dbReference type="WBParaSite" id="ACRNAN_scaffold641.g20815.t1">
    <property type="protein sequence ID" value="ACRNAN_scaffold641.g20815.t1"/>
    <property type="gene ID" value="ACRNAN_scaffold641.g20815"/>
</dbReference>
<keyword evidence="1" id="KW-1133">Transmembrane helix</keyword>
<accession>A0A914E8G5</accession>
<keyword evidence="1" id="KW-0472">Membrane</keyword>
<dbReference type="Proteomes" id="UP000887540">
    <property type="component" value="Unplaced"/>
</dbReference>
<sequence length="249" mass="27771">MKLRGVWGYAIPGLSILCSMPTFIWILITDIMQSEDLNIIHNSKAYAPMGVSKKKKLLGMVVTVALITVNGVILYGARDFYLMLNPDNSNYIFFLGAINKGMINLLIFFWTQRELRNALLPKLISKHFSQSSNVNTTPKQVGTCNLQDSSNAGLYDALRLLRIITVLASVPVYIPIGWKTYQIIHNSNAYAPMGVNKKKKLLGMVVTVALITVNGVILYGARDLYLMLNPNNSNYIFFIGAINKVSYPT</sequence>